<feature type="active site" description="Nucleophile" evidence="2">
    <location>
        <position position="94"/>
    </location>
</feature>
<evidence type="ECO:0000313" key="5">
    <source>
        <dbReference type="Proteomes" id="UP000326202"/>
    </source>
</evidence>
<dbReference type="SUPFAM" id="SSF52151">
    <property type="entry name" value="FabD/lysophospholipase-like"/>
    <property type="match status" value="1"/>
</dbReference>
<keyword evidence="2" id="KW-0442">Lipid degradation</keyword>
<accession>A0A5J6MK62</accession>
<dbReference type="RefSeq" id="WP_151178084.1">
    <property type="nucleotide sequence ID" value="NZ_CP042906.1"/>
</dbReference>
<dbReference type="EMBL" id="CP042906">
    <property type="protein sequence ID" value="QEX17868.1"/>
    <property type="molecule type" value="Genomic_DNA"/>
</dbReference>
<dbReference type="AlphaFoldDB" id="A0A5J6MK62"/>
<dbReference type="GO" id="GO:0016787">
    <property type="term" value="F:hydrolase activity"/>
    <property type="evidence" value="ECO:0007669"/>
    <property type="project" value="UniProtKB-UniRule"/>
</dbReference>
<evidence type="ECO:0000256" key="2">
    <source>
        <dbReference type="PROSITE-ProRule" id="PRU01161"/>
    </source>
</evidence>
<evidence type="ECO:0000313" key="4">
    <source>
        <dbReference type="EMBL" id="QEX17868.1"/>
    </source>
</evidence>
<dbReference type="InterPro" id="IPR002641">
    <property type="entry name" value="PNPLA_dom"/>
</dbReference>
<organism evidence="4 5">
    <name type="scientific">Hypericibacter terrae</name>
    <dbReference type="NCBI Taxonomy" id="2602015"/>
    <lineage>
        <taxon>Bacteria</taxon>
        <taxon>Pseudomonadati</taxon>
        <taxon>Pseudomonadota</taxon>
        <taxon>Alphaproteobacteria</taxon>
        <taxon>Rhodospirillales</taxon>
        <taxon>Dongiaceae</taxon>
        <taxon>Hypericibacter</taxon>
    </lineage>
</organism>
<evidence type="ECO:0000259" key="3">
    <source>
        <dbReference type="PROSITE" id="PS51635"/>
    </source>
</evidence>
<reference evidence="4 5" key="1">
    <citation type="submission" date="2019-08" db="EMBL/GenBank/DDBJ databases">
        <title>Hyperibacter terrae gen. nov., sp. nov. and Hyperibacter viscosus sp. nov., two new members in the family Rhodospirillaceae isolated from the rhizosphere of Hypericum perforatum.</title>
        <authorList>
            <person name="Noviana Z."/>
        </authorList>
    </citation>
    <scope>NUCLEOTIDE SEQUENCE [LARGE SCALE GENOMIC DNA]</scope>
    <source>
        <strain evidence="4 5">R5913</strain>
    </source>
</reference>
<name>A0A5J6MK62_9PROT</name>
<comment type="caution">
    <text evidence="2">Lacks conserved residue(s) required for the propagation of feature annotation.</text>
</comment>
<dbReference type="Proteomes" id="UP000326202">
    <property type="component" value="Chromosome"/>
</dbReference>
<feature type="short sequence motif" description="GXSXG" evidence="2">
    <location>
        <begin position="92"/>
        <end position="96"/>
    </location>
</feature>
<dbReference type="NCBIfam" id="TIGR03607">
    <property type="entry name" value="patatin-like protein"/>
    <property type="match status" value="1"/>
</dbReference>
<keyword evidence="5" id="KW-1185">Reference proteome</keyword>
<keyword evidence="1 2" id="KW-0443">Lipid metabolism</keyword>
<dbReference type="OrthoDB" id="8728704at2"/>
<dbReference type="InterPro" id="IPR019894">
    <property type="entry name" value="Patatin-related_protein"/>
</dbReference>
<dbReference type="InterPro" id="IPR024282">
    <property type="entry name" value="DUF3376"/>
</dbReference>
<sequence length="807" mass="90369">MKEKELRLALVCYGGISLAVYMHGITKEVLKLARASRLYHSNPDRSQRDQARFDDLKGKIPDEVDSEAVYFELLKAIGEKLDLRVVVDSIAGASAGGINGIILARALAHDLAIDHMRSAWIDEADVVKLTAPSHLARPWSKFILHPVLWVAYRMPRFALGKDREIRTKLSIFLRSRWFKPPFDGQHFLGLLFDAMKTMRRPELAGAKSSLLPVGHALDLSVTLTDFFGYSRPIAINSPAVIQEREHSHLLRFHYTRWNDGTEISDFGEDNLPALAFAARATSSFPGAFPPMQLKDLDAFVKERGVDWPMRAQFLATNFFDYANVDQAPFRTSFLDGSVVDNKPFAPVVESIRNKPAYRNVDRRIVYIDPDPEPPPPPPGGEKPGFIATLKAALSDIPRNEPVYDDLAWVSRFNQSIKRMRHVLDAARPEIVRLVSIVTNEVPITADFENTVRRWRDAANGVAAREAHYAYQVYARLKMAELVENLGRQVKLACGIDATSPLAPTVPPALAHWIDREGARLPDGAIPVSVGHEPGEKRPGWIRFLGAYDVDFRRRRLSFLIRGLNRLYGQLDTPALAGVTSAQLDRLKSQFYKPLHQLRRYSSGDVDGLPVAKSLRGMVEGAEPKSFPIDQVMQRLAEGLDLPAIDAYIDGVLAAVVRSNWSAALHRELIVHYVGFAFWDVLTFPIAEWRDIEEHEEVRVDRISPEDALSLSGEGATVLEGIAFGHFGGFFSRPHRENDYLWGRLHGAERLIDIIYDAARSERAVASVDIAAVKRAAFRAILATEKKYLGSMEGEIDALASKTEQLKR</sequence>
<feature type="domain" description="PNPLA" evidence="3">
    <location>
        <begin position="10"/>
        <end position="348"/>
    </location>
</feature>
<dbReference type="Pfam" id="PF01734">
    <property type="entry name" value="Patatin"/>
    <property type="match status" value="1"/>
</dbReference>
<dbReference type="InterPro" id="IPR016035">
    <property type="entry name" value="Acyl_Trfase/lysoPLipase"/>
</dbReference>
<dbReference type="Gene3D" id="3.40.1090.10">
    <property type="entry name" value="Cytosolic phospholipase A2 catalytic domain"/>
    <property type="match status" value="1"/>
</dbReference>
<protein>
    <recommendedName>
        <fullName evidence="3">PNPLA domain-containing protein</fullName>
    </recommendedName>
</protein>
<evidence type="ECO:0000256" key="1">
    <source>
        <dbReference type="ARBA" id="ARBA00023098"/>
    </source>
</evidence>
<dbReference type="KEGG" id="htq:FRZ44_31710"/>
<keyword evidence="2" id="KW-0378">Hydrolase</keyword>
<dbReference type="GO" id="GO:0016042">
    <property type="term" value="P:lipid catabolic process"/>
    <property type="evidence" value="ECO:0007669"/>
    <property type="project" value="UniProtKB-UniRule"/>
</dbReference>
<feature type="active site" description="Proton acceptor" evidence="2">
    <location>
        <position position="335"/>
    </location>
</feature>
<gene>
    <name evidence="4" type="ORF">FRZ44_31710</name>
</gene>
<dbReference type="PROSITE" id="PS51635">
    <property type="entry name" value="PNPLA"/>
    <property type="match status" value="1"/>
</dbReference>
<dbReference type="Pfam" id="PF11856">
    <property type="entry name" value="DUF3376"/>
    <property type="match status" value="1"/>
</dbReference>
<proteinExistence type="predicted"/>